<name>A0A1W9YRK7_MYCBA</name>
<keyword evidence="1" id="KW-0812">Transmembrane</keyword>
<dbReference type="STRING" id="564198.BST17_22355"/>
<dbReference type="EMBL" id="MVHJ01000025">
    <property type="protein sequence ID" value="ORA02721.1"/>
    <property type="molecule type" value="Genomic_DNA"/>
</dbReference>
<evidence type="ECO:0000313" key="3">
    <source>
        <dbReference type="Proteomes" id="UP000192366"/>
    </source>
</evidence>
<comment type="caution">
    <text evidence="2">The sequence shown here is derived from an EMBL/GenBank/DDBJ whole genome shotgun (WGS) entry which is preliminary data.</text>
</comment>
<gene>
    <name evidence="2" type="ORF">BST17_22355</name>
</gene>
<proteinExistence type="predicted"/>
<feature type="transmembrane region" description="Helical" evidence="1">
    <location>
        <begin position="188"/>
        <end position="209"/>
    </location>
</feature>
<protein>
    <recommendedName>
        <fullName evidence="4">Asp23/Gls24 family envelope stress response protein</fullName>
    </recommendedName>
</protein>
<feature type="transmembrane region" description="Helical" evidence="1">
    <location>
        <begin position="143"/>
        <end position="163"/>
    </location>
</feature>
<evidence type="ECO:0000313" key="2">
    <source>
        <dbReference type="EMBL" id="ORA02721.1"/>
    </source>
</evidence>
<evidence type="ECO:0008006" key="4">
    <source>
        <dbReference type="Google" id="ProtNLM"/>
    </source>
</evidence>
<dbReference type="AlphaFoldDB" id="A0A1W9YRK7"/>
<evidence type="ECO:0000256" key="1">
    <source>
        <dbReference type="SAM" id="Phobius"/>
    </source>
</evidence>
<keyword evidence="3" id="KW-1185">Reference proteome</keyword>
<dbReference type="Proteomes" id="UP000192366">
    <property type="component" value="Unassembled WGS sequence"/>
</dbReference>
<accession>A0A1W9YRK7</accession>
<reference evidence="2 3" key="1">
    <citation type="submission" date="2017-02" db="EMBL/GenBank/DDBJ databases">
        <title>The new phylogeny of genus Mycobacterium.</title>
        <authorList>
            <person name="Tortoli E."/>
            <person name="Trovato A."/>
            <person name="Cirillo D.M."/>
        </authorList>
    </citation>
    <scope>NUCLEOTIDE SEQUENCE [LARGE SCALE GENOMIC DNA]</scope>
    <source>
        <strain evidence="2 3">DSM 45578</strain>
    </source>
</reference>
<sequence>MTSDAVVHPSVPMTRGSTVINDRVRERLIERAALSAPGVVARRTLVPGGNLPAVHLAGQSGVDIQIAASWPVDSASVLEAARSAVIRELADSLGEHPERVDVTIARVESERTAAQVADAYAVGPPPDHVGAAHRRFAPQRAAAANYTGVFIAIVVIVLGAVAIRDALTPDAPWIATALDRIADVQWQWWTWPAAVTTAIVGLVLLVAALKPRRRTHVSIGDHVWVPRGTERRWTDEENFGIDDGGSVR</sequence>
<dbReference type="OrthoDB" id="4728996at2"/>
<keyword evidence="1" id="KW-1133">Transmembrane helix</keyword>
<organism evidence="2 3">
    <name type="scientific">Mycolicibacterium bacteremicum</name>
    <name type="common">Mycobacterium bacteremicum</name>
    <dbReference type="NCBI Taxonomy" id="564198"/>
    <lineage>
        <taxon>Bacteria</taxon>
        <taxon>Bacillati</taxon>
        <taxon>Actinomycetota</taxon>
        <taxon>Actinomycetes</taxon>
        <taxon>Mycobacteriales</taxon>
        <taxon>Mycobacteriaceae</taxon>
        <taxon>Mycolicibacterium</taxon>
    </lineage>
</organism>
<dbReference type="RefSeq" id="WP_109750251.1">
    <property type="nucleotide sequence ID" value="NZ_JACKVM010000003.1"/>
</dbReference>
<keyword evidence="1" id="KW-0472">Membrane</keyword>